<dbReference type="GO" id="GO:0022904">
    <property type="term" value="P:respiratory electron transport chain"/>
    <property type="evidence" value="ECO:0007669"/>
    <property type="project" value="TreeGrafter"/>
</dbReference>
<keyword evidence="10" id="KW-0560">Oxidoreductase</keyword>
<dbReference type="Gene3D" id="3.10.20.30">
    <property type="match status" value="1"/>
</dbReference>
<dbReference type="InterPro" id="IPR036010">
    <property type="entry name" value="2Fe-2S_ferredoxin-like_sf"/>
</dbReference>
<dbReference type="GO" id="GO:0046872">
    <property type="term" value="F:metal ion binding"/>
    <property type="evidence" value="ECO:0007669"/>
    <property type="project" value="UniProtKB-KW"/>
</dbReference>
<dbReference type="RefSeq" id="WP_005992409.1">
    <property type="nucleotide sequence ID" value="NZ_AECZ01000007.1"/>
</dbReference>
<dbReference type="InterPro" id="IPR001041">
    <property type="entry name" value="2Fe-2S_ferredoxin-type"/>
</dbReference>
<dbReference type="InterPro" id="IPR017896">
    <property type="entry name" value="4Fe4S_Fe-S-bd"/>
</dbReference>
<sequence length="321" mass="35382">MDTLAFLIDRFDGKDTWCQRYTFAYRPGMTVLACLIHIKEHLDPTLNFTASCRSAICGACAVRVNGNAVLACDTMVDDLLKIWGEGALRISPLGNAKVISDLVVAWEEKIEHLRLAKPGLLAKHEFSADKGCRQSPREMQAVAKQWDCILCGSCASECNKLADSGEDFLEPFVFTHAARYAEDSRSAEPMLHVESVLAHGLWKCVHCMECVTKCPKHIRPGEDIAAMRHMAVASGHTDGPGPRHAEAFRTDLEKTGRLNEVRLVPRTEGMASAATKHLPFTLRMFAKGKLGVVEAARLFVADNSPVENIDGLRKVIAPERN</sequence>
<accession>E1JUU5</accession>
<dbReference type="PANTHER" id="PTHR11921:SF29">
    <property type="entry name" value="SUCCINATE DEHYDROGENASE [UBIQUINONE] IRON-SULFUR SUBUNIT, MITOCHONDRIAL"/>
    <property type="match status" value="1"/>
</dbReference>
<dbReference type="Proteomes" id="UP000006250">
    <property type="component" value="Unassembled WGS sequence"/>
</dbReference>
<gene>
    <name evidence="16" type="ORF">DesfrDRAFT_1394</name>
</gene>
<organism evidence="16 17">
    <name type="scientific">Solidesulfovibrio fructosivorans JJ]</name>
    <dbReference type="NCBI Taxonomy" id="596151"/>
    <lineage>
        <taxon>Bacteria</taxon>
        <taxon>Pseudomonadati</taxon>
        <taxon>Thermodesulfobacteriota</taxon>
        <taxon>Desulfovibrionia</taxon>
        <taxon>Desulfovibrionales</taxon>
        <taxon>Desulfovibrionaceae</taxon>
        <taxon>Solidesulfovibrio</taxon>
    </lineage>
</organism>
<keyword evidence="8" id="KW-0001">2Fe-2S</keyword>
<evidence type="ECO:0000259" key="15">
    <source>
        <dbReference type="PROSITE" id="PS51085"/>
    </source>
</evidence>
<dbReference type="EMBL" id="AECZ01000007">
    <property type="protein sequence ID" value="EFL51859.1"/>
    <property type="molecule type" value="Genomic_DNA"/>
</dbReference>
<dbReference type="SUPFAM" id="SSF46548">
    <property type="entry name" value="alpha-helical ferredoxin"/>
    <property type="match status" value="1"/>
</dbReference>
<dbReference type="InterPro" id="IPR004489">
    <property type="entry name" value="Succ_DH/fum_Rdtase_Fe-S"/>
</dbReference>
<evidence type="ECO:0000313" key="17">
    <source>
        <dbReference type="Proteomes" id="UP000006250"/>
    </source>
</evidence>
<dbReference type="GO" id="GO:0051539">
    <property type="term" value="F:4 iron, 4 sulfur cluster binding"/>
    <property type="evidence" value="ECO:0007669"/>
    <property type="project" value="UniProtKB-KW"/>
</dbReference>
<dbReference type="InterPro" id="IPR025192">
    <property type="entry name" value="Succ_DH/fum_Rdtase_N"/>
</dbReference>
<keyword evidence="9" id="KW-0479">Metal-binding</keyword>
<evidence type="ECO:0000256" key="10">
    <source>
        <dbReference type="ARBA" id="ARBA00023002"/>
    </source>
</evidence>
<evidence type="ECO:0000313" key="16">
    <source>
        <dbReference type="EMBL" id="EFL51859.1"/>
    </source>
</evidence>
<dbReference type="OrthoDB" id="9770306at2"/>
<dbReference type="CDD" id="cd00207">
    <property type="entry name" value="fer2"/>
    <property type="match status" value="1"/>
</dbReference>
<dbReference type="InterPro" id="IPR009051">
    <property type="entry name" value="Helical_ferredxn"/>
</dbReference>
<evidence type="ECO:0000256" key="1">
    <source>
        <dbReference type="ARBA" id="ARBA00001927"/>
    </source>
</evidence>
<dbReference type="GO" id="GO:0009055">
    <property type="term" value="F:electron transfer activity"/>
    <property type="evidence" value="ECO:0007669"/>
    <property type="project" value="InterPro"/>
</dbReference>
<evidence type="ECO:0000256" key="14">
    <source>
        <dbReference type="ARBA" id="ARBA00034078"/>
    </source>
</evidence>
<name>E1JUU5_SOLFR</name>
<dbReference type="PROSITE" id="PS51085">
    <property type="entry name" value="2FE2S_FER_2"/>
    <property type="match status" value="1"/>
</dbReference>
<dbReference type="NCBIfam" id="TIGR00384">
    <property type="entry name" value="dhsB"/>
    <property type="match status" value="1"/>
</dbReference>
<dbReference type="PANTHER" id="PTHR11921">
    <property type="entry name" value="SUCCINATE DEHYDROGENASE IRON-SULFUR PROTEIN"/>
    <property type="match status" value="1"/>
</dbReference>
<comment type="similarity">
    <text evidence="4">Belongs to the succinate dehydrogenase/fumarate reductase iron-sulfur protein family.</text>
</comment>
<keyword evidence="11" id="KW-0408">Iron</keyword>
<proteinExistence type="inferred from homology"/>
<dbReference type="Gene3D" id="1.10.1060.10">
    <property type="entry name" value="Alpha-helical ferredoxin"/>
    <property type="match status" value="1"/>
</dbReference>
<evidence type="ECO:0000256" key="6">
    <source>
        <dbReference type="ARBA" id="ARBA00022485"/>
    </source>
</evidence>
<evidence type="ECO:0000256" key="11">
    <source>
        <dbReference type="ARBA" id="ARBA00023004"/>
    </source>
</evidence>
<dbReference type="eggNOG" id="COG0479">
    <property type="taxonomic scope" value="Bacteria"/>
</dbReference>
<evidence type="ECO:0000256" key="5">
    <source>
        <dbReference type="ARBA" id="ARBA00012792"/>
    </source>
</evidence>
<dbReference type="GO" id="GO:0051538">
    <property type="term" value="F:3 iron, 4 sulfur cluster binding"/>
    <property type="evidence" value="ECO:0007669"/>
    <property type="project" value="UniProtKB-KW"/>
</dbReference>
<keyword evidence="13" id="KW-0003">3Fe-4S</keyword>
<dbReference type="SUPFAM" id="SSF54292">
    <property type="entry name" value="2Fe-2S ferredoxin-like"/>
    <property type="match status" value="1"/>
</dbReference>
<protein>
    <recommendedName>
        <fullName evidence="5">succinate dehydrogenase</fullName>
        <ecNumber evidence="5">1.3.5.1</ecNumber>
    </recommendedName>
</protein>
<evidence type="ECO:0000256" key="12">
    <source>
        <dbReference type="ARBA" id="ARBA00023014"/>
    </source>
</evidence>
<dbReference type="STRING" id="596151.DesfrDRAFT_1394"/>
<comment type="cofactor">
    <cofactor evidence="2">
        <name>[4Fe-4S] cluster</name>
        <dbReference type="ChEBI" id="CHEBI:49883"/>
    </cofactor>
</comment>
<dbReference type="PROSITE" id="PS00198">
    <property type="entry name" value="4FE4S_FER_1"/>
    <property type="match status" value="1"/>
</dbReference>
<evidence type="ECO:0000256" key="13">
    <source>
        <dbReference type="ARBA" id="ARBA00023291"/>
    </source>
</evidence>
<comment type="cofactor">
    <cofactor evidence="14">
        <name>[2Fe-2S] cluster</name>
        <dbReference type="ChEBI" id="CHEBI:190135"/>
    </cofactor>
</comment>
<evidence type="ECO:0000256" key="4">
    <source>
        <dbReference type="ARBA" id="ARBA00009433"/>
    </source>
</evidence>
<dbReference type="InterPro" id="IPR012675">
    <property type="entry name" value="Beta-grasp_dom_sf"/>
</dbReference>
<dbReference type="GO" id="GO:0006099">
    <property type="term" value="P:tricarboxylic acid cycle"/>
    <property type="evidence" value="ECO:0007669"/>
    <property type="project" value="UniProtKB-KW"/>
</dbReference>
<keyword evidence="7" id="KW-0816">Tricarboxylic acid cycle</keyword>
<feature type="domain" description="2Fe-2S ferredoxin-type" evidence="15">
    <location>
        <begin position="2"/>
        <end position="96"/>
    </location>
</feature>
<dbReference type="EC" id="1.3.5.1" evidence="5"/>
<dbReference type="Pfam" id="PF13183">
    <property type="entry name" value="Fer4_8"/>
    <property type="match status" value="1"/>
</dbReference>
<evidence type="ECO:0000256" key="8">
    <source>
        <dbReference type="ARBA" id="ARBA00022714"/>
    </source>
</evidence>
<keyword evidence="6" id="KW-0004">4Fe-4S</keyword>
<evidence type="ECO:0000256" key="3">
    <source>
        <dbReference type="ARBA" id="ARBA00004894"/>
    </source>
</evidence>
<dbReference type="GO" id="GO:0051537">
    <property type="term" value="F:2 iron, 2 sulfur cluster binding"/>
    <property type="evidence" value="ECO:0007669"/>
    <property type="project" value="UniProtKB-KW"/>
</dbReference>
<keyword evidence="12" id="KW-0411">Iron-sulfur</keyword>
<reference evidence="16 17" key="1">
    <citation type="submission" date="2010-08" db="EMBL/GenBank/DDBJ databases">
        <title>The draft genome of Desulfovibrio fructosovorans JJ.</title>
        <authorList>
            <consortium name="US DOE Joint Genome Institute (JGI-PGF)"/>
            <person name="Lucas S."/>
            <person name="Copeland A."/>
            <person name="Lapidus A."/>
            <person name="Cheng J.-F."/>
            <person name="Bruce D."/>
            <person name="Goodwin L."/>
            <person name="Pitluck S."/>
            <person name="Land M.L."/>
            <person name="Hauser L."/>
            <person name="Chang Y.-J."/>
            <person name="Jeffries C."/>
            <person name="Wall J.D."/>
            <person name="Stahl D.A."/>
            <person name="Arkin A.P."/>
            <person name="Dehal P."/>
            <person name="Stolyar S.M."/>
            <person name="Hazen T.C."/>
            <person name="Woyke T.J."/>
        </authorList>
    </citation>
    <scope>NUCLEOTIDE SEQUENCE [LARGE SCALE GENOMIC DNA]</scope>
    <source>
        <strain evidence="16 17">JJ</strain>
    </source>
</reference>
<dbReference type="AlphaFoldDB" id="E1JUU5"/>
<dbReference type="InterPro" id="IPR050573">
    <property type="entry name" value="SDH/FRD_Iron-Sulfur"/>
</dbReference>
<evidence type="ECO:0000256" key="9">
    <source>
        <dbReference type="ARBA" id="ARBA00022723"/>
    </source>
</evidence>
<dbReference type="Pfam" id="PF13085">
    <property type="entry name" value="Fer2_3"/>
    <property type="match status" value="1"/>
</dbReference>
<dbReference type="InterPro" id="IPR006058">
    <property type="entry name" value="2Fe2S_fd_BS"/>
</dbReference>
<evidence type="ECO:0000256" key="7">
    <source>
        <dbReference type="ARBA" id="ARBA00022532"/>
    </source>
</evidence>
<dbReference type="PROSITE" id="PS00197">
    <property type="entry name" value="2FE2S_FER_1"/>
    <property type="match status" value="1"/>
</dbReference>
<dbReference type="InterPro" id="IPR017900">
    <property type="entry name" value="4Fe4S_Fe_S_CS"/>
</dbReference>
<comment type="pathway">
    <text evidence="3">Carbohydrate metabolism; tricarboxylic acid cycle; fumarate from succinate (bacterial route): step 1/1.</text>
</comment>
<keyword evidence="17" id="KW-1185">Reference proteome</keyword>
<comment type="caution">
    <text evidence="16">The sequence shown here is derived from an EMBL/GenBank/DDBJ whole genome shotgun (WGS) entry which is preliminary data.</text>
</comment>
<evidence type="ECO:0000256" key="2">
    <source>
        <dbReference type="ARBA" id="ARBA00001966"/>
    </source>
</evidence>
<dbReference type="GO" id="GO:0008177">
    <property type="term" value="F:succinate dehydrogenase (quinone) activity"/>
    <property type="evidence" value="ECO:0007669"/>
    <property type="project" value="UniProtKB-EC"/>
</dbReference>
<comment type="cofactor">
    <cofactor evidence="1">
        <name>[3Fe-4S] cluster</name>
        <dbReference type="ChEBI" id="CHEBI:21137"/>
    </cofactor>
</comment>